<sequence>MSALQIPARPTAPFERLRWAIADSLTVTRRNLAHIRQVPEKLLDVTIQPVIFVLLFAYVFGSAIQVPGGGSYREFLLPGIFAQSITFLAITTAVGVANDMQKGIIDRFRSLPMARSAVLVGRTVADLTQSVLGLLVMSACGLVVGWRAHNGVLDTLAGFGVLLLFGFAMTWLGTFIGMSVRTPETANTIGFVVLFPVTFIANTFVPTQGMPTFLRLMAEWNPLSATVAACRQLFGNPGMAYTGDAWPLQHPVEASVGYSLILLAIFIPLSVLRYRTATTR</sequence>
<keyword evidence="5" id="KW-1003">Cell membrane</keyword>
<dbReference type="GO" id="GO:0140359">
    <property type="term" value="F:ABC-type transporter activity"/>
    <property type="evidence" value="ECO:0007669"/>
    <property type="project" value="InterPro"/>
</dbReference>
<comment type="subcellular location">
    <subcellularLocation>
        <location evidence="5">Cell membrane</location>
        <topology evidence="5">Multi-pass membrane protein</topology>
    </subcellularLocation>
    <subcellularLocation>
        <location evidence="1">Membrane</location>
        <topology evidence="1">Multi-pass membrane protein</topology>
    </subcellularLocation>
</comment>
<evidence type="ECO:0000256" key="5">
    <source>
        <dbReference type="RuleBase" id="RU361157"/>
    </source>
</evidence>
<reference evidence="7" key="1">
    <citation type="submission" date="2020-02" db="EMBL/GenBank/DDBJ databases">
        <authorList>
            <person name="Meier V. D."/>
        </authorList>
    </citation>
    <scope>NUCLEOTIDE SEQUENCE</scope>
    <source>
        <strain evidence="7">AVDCRST_MAG18</strain>
    </source>
</reference>
<keyword evidence="2 5" id="KW-0812">Transmembrane</keyword>
<proteinExistence type="inferred from homology"/>
<feature type="transmembrane region" description="Helical" evidence="5">
    <location>
        <begin position="256"/>
        <end position="274"/>
    </location>
</feature>
<keyword evidence="3 5" id="KW-1133">Transmembrane helix</keyword>
<evidence type="ECO:0000259" key="6">
    <source>
        <dbReference type="PROSITE" id="PS51012"/>
    </source>
</evidence>
<dbReference type="InterPro" id="IPR047817">
    <property type="entry name" value="ABC2_TM_bact-type"/>
</dbReference>
<evidence type="ECO:0000313" key="7">
    <source>
        <dbReference type="EMBL" id="CAA9588367.1"/>
    </source>
</evidence>
<dbReference type="InterPro" id="IPR000412">
    <property type="entry name" value="ABC_2_transport"/>
</dbReference>
<dbReference type="InterPro" id="IPR013525">
    <property type="entry name" value="ABC2_TM"/>
</dbReference>
<feature type="domain" description="ABC transmembrane type-2" evidence="6">
    <location>
        <begin position="40"/>
        <end position="277"/>
    </location>
</feature>
<keyword evidence="4 5" id="KW-0472">Membrane</keyword>
<feature type="transmembrane region" description="Helical" evidence="5">
    <location>
        <begin position="76"/>
        <end position="98"/>
    </location>
</feature>
<dbReference type="PANTHER" id="PTHR43229:SF2">
    <property type="entry name" value="NODULATION PROTEIN J"/>
    <property type="match status" value="1"/>
</dbReference>
<feature type="transmembrane region" description="Helical" evidence="5">
    <location>
        <begin position="119"/>
        <end position="144"/>
    </location>
</feature>
<feature type="transmembrane region" description="Helical" evidence="5">
    <location>
        <begin position="156"/>
        <end position="176"/>
    </location>
</feature>
<evidence type="ECO:0000256" key="2">
    <source>
        <dbReference type="ARBA" id="ARBA00022692"/>
    </source>
</evidence>
<dbReference type="Pfam" id="PF01061">
    <property type="entry name" value="ABC2_membrane"/>
    <property type="match status" value="1"/>
</dbReference>
<dbReference type="EMBL" id="CADCWN010000348">
    <property type="protein sequence ID" value="CAA9588367.1"/>
    <property type="molecule type" value="Genomic_DNA"/>
</dbReference>
<protein>
    <recommendedName>
        <fullName evidence="5">Transport permease protein</fullName>
    </recommendedName>
</protein>
<dbReference type="InterPro" id="IPR051784">
    <property type="entry name" value="Nod_factor_ABC_transporter"/>
</dbReference>
<dbReference type="GO" id="GO:0043190">
    <property type="term" value="C:ATP-binding cassette (ABC) transporter complex"/>
    <property type="evidence" value="ECO:0007669"/>
    <property type="project" value="InterPro"/>
</dbReference>
<gene>
    <name evidence="7" type="ORF">AVDCRST_MAG18-4355</name>
</gene>
<dbReference type="AlphaFoldDB" id="A0A6J4VVT4"/>
<dbReference type="PROSITE" id="PS51012">
    <property type="entry name" value="ABC_TM2"/>
    <property type="match status" value="1"/>
</dbReference>
<accession>A0A6J4VVT4</accession>
<keyword evidence="5" id="KW-0813">Transport</keyword>
<evidence type="ECO:0000256" key="1">
    <source>
        <dbReference type="ARBA" id="ARBA00004141"/>
    </source>
</evidence>
<feature type="transmembrane region" description="Helical" evidence="5">
    <location>
        <begin position="188"/>
        <end position="205"/>
    </location>
</feature>
<dbReference type="PIRSF" id="PIRSF006648">
    <property type="entry name" value="DrrB"/>
    <property type="match status" value="1"/>
</dbReference>
<comment type="similarity">
    <text evidence="5">Belongs to the ABC-2 integral membrane protein family.</text>
</comment>
<evidence type="ECO:0000256" key="4">
    <source>
        <dbReference type="ARBA" id="ARBA00023136"/>
    </source>
</evidence>
<name>A0A6J4VVT4_9BACT</name>
<organism evidence="7">
    <name type="scientific">uncultured Thermomicrobiales bacterium</name>
    <dbReference type="NCBI Taxonomy" id="1645740"/>
    <lineage>
        <taxon>Bacteria</taxon>
        <taxon>Pseudomonadati</taxon>
        <taxon>Thermomicrobiota</taxon>
        <taxon>Thermomicrobia</taxon>
        <taxon>Thermomicrobiales</taxon>
        <taxon>environmental samples</taxon>
    </lineage>
</organism>
<evidence type="ECO:0000256" key="3">
    <source>
        <dbReference type="ARBA" id="ARBA00022989"/>
    </source>
</evidence>
<feature type="transmembrane region" description="Helical" evidence="5">
    <location>
        <begin position="42"/>
        <end position="64"/>
    </location>
</feature>
<dbReference type="PANTHER" id="PTHR43229">
    <property type="entry name" value="NODULATION PROTEIN J"/>
    <property type="match status" value="1"/>
</dbReference>